<feature type="repeat" description="ANK" evidence="6">
    <location>
        <begin position="1001"/>
        <end position="1033"/>
    </location>
</feature>
<feature type="compositionally biased region" description="Low complexity" evidence="8">
    <location>
        <begin position="905"/>
        <end position="930"/>
    </location>
</feature>
<evidence type="ECO:0008006" key="11">
    <source>
        <dbReference type="Google" id="ProtNLM"/>
    </source>
</evidence>
<feature type="region of interest" description="Disordered" evidence="8">
    <location>
        <begin position="115"/>
        <end position="152"/>
    </location>
</feature>
<dbReference type="Pfam" id="PF12796">
    <property type="entry name" value="Ank_2"/>
    <property type="match status" value="1"/>
</dbReference>
<accession>A0AAV2TMV4</accession>
<feature type="region of interest" description="Disordered" evidence="8">
    <location>
        <begin position="584"/>
        <end position="648"/>
    </location>
</feature>
<evidence type="ECO:0000256" key="2">
    <source>
        <dbReference type="ARBA" id="ARBA00022703"/>
    </source>
</evidence>
<evidence type="ECO:0000256" key="8">
    <source>
        <dbReference type="SAM" id="MobiDB-lite"/>
    </source>
</evidence>
<dbReference type="SUPFAM" id="SSF48403">
    <property type="entry name" value="Ankyrin repeat"/>
    <property type="match status" value="1"/>
</dbReference>
<dbReference type="EMBL" id="CAXLJL010000478">
    <property type="protein sequence ID" value="CAL5138085.1"/>
    <property type="molecule type" value="Genomic_DNA"/>
</dbReference>
<proteinExistence type="predicted"/>
<feature type="compositionally biased region" description="Low complexity" evidence="8">
    <location>
        <begin position="205"/>
        <end position="217"/>
    </location>
</feature>
<feature type="compositionally biased region" description="Polar residues" evidence="8">
    <location>
        <begin position="1234"/>
        <end position="1247"/>
    </location>
</feature>
<feature type="compositionally biased region" description="Polar residues" evidence="8">
    <location>
        <begin position="851"/>
        <end position="860"/>
    </location>
</feature>
<dbReference type="Gene3D" id="1.25.40.20">
    <property type="entry name" value="Ankyrin repeat-containing domain"/>
    <property type="match status" value="1"/>
</dbReference>
<feature type="region of interest" description="Disordered" evidence="8">
    <location>
        <begin position="1167"/>
        <end position="1213"/>
    </location>
</feature>
<keyword evidence="2" id="KW-0053">Apoptosis</keyword>
<feature type="region of interest" description="Disordered" evidence="8">
    <location>
        <begin position="900"/>
        <end position="930"/>
    </location>
</feature>
<evidence type="ECO:0000313" key="10">
    <source>
        <dbReference type="Proteomes" id="UP001497525"/>
    </source>
</evidence>
<reference evidence="9" key="1">
    <citation type="submission" date="2024-06" db="EMBL/GenBank/DDBJ databases">
        <authorList>
            <person name="Liu X."/>
            <person name="Lenzi L."/>
            <person name="Haldenby T S."/>
            <person name="Uol C."/>
        </authorList>
    </citation>
    <scope>NUCLEOTIDE SEQUENCE</scope>
</reference>
<dbReference type="PANTHER" id="PTHR24131">
    <property type="entry name" value="APOPTOSIS-STIMULATING OF P53 PROTEIN"/>
    <property type="match status" value="1"/>
</dbReference>
<evidence type="ECO:0000256" key="6">
    <source>
        <dbReference type="PROSITE-ProRule" id="PRU00023"/>
    </source>
</evidence>
<feature type="coiled-coil region" evidence="7">
    <location>
        <begin position="407"/>
        <end position="434"/>
    </location>
</feature>
<gene>
    <name evidence="9" type="ORF">CDAUBV1_LOCUS12704</name>
</gene>
<dbReference type="InterPro" id="IPR002110">
    <property type="entry name" value="Ankyrin_rpt"/>
</dbReference>
<feature type="region of interest" description="Disordered" evidence="8">
    <location>
        <begin position="1228"/>
        <end position="1258"/>
    </location>
</feature>
<evidence type="ECO:0000256" key="7">
    <source>
        <dbReference type="SAM" id="Coils"/>
    </source>
</evidence>
<feature type="compositionally biased region" description="Low complexity" evidence="8">
    <location>
        <begin position="602"/>
        <end position="623"/>
    </location>
</feature>
<comment type="subcellular location">
    <subcellularLocation>
        <location evidence="1">Nucleus</location>
    </subcellularLocation>
</comment>
<feature type="compositionally biased region" description="Polar residues" evidence="8">
    <location>
        <begin position="241"/>
        <end position="260"/>
    </location>
</feature>
<dbReference type="InterPro" id="IPR036028">
    <property type="entry name" value="SH3-like_dom_sf"/>
</dbReference>
<dbReference type="GO" id="GO:0002039">
    <property type="term" value="F:p53 binding"/>
    <property type="evidence" value="ECO:0007669"/>
    <property type="project" value="InterPro"/>
</dbReference>
<sequence>MSRSRTGCVNADLGLSTPSTAGHGLRARLVASPSAPYPSDPTCSASSTAPGPLYHPVSYPAGARLRDTSGYINHSVQMPHQVLTGTQLIQGPANPVASSFNSPGSKVGLVKYGASEQPSDAHTATQPRPDKPTAPLPLRKHRTTSPPTPLLLETGHRHLQQNPSSPLSNADVIKSKNQWAPQPLLNTCQRHNHLEQRDLMYGAGDSSSNSYLSNRDSGGSSDLTTPSSPHRSPRSNKPPEITQSNTAAAGHQSTTPYHSRKSLQMVQAAVIHAPVSAAPIPSASTDTTVRRSEVSRSAYVPAQPFSEEVSCDTESGMTVSDLRSIAERQRQQLTRQAQQLQYKEERLAWLRATYDRFGTGNVAGLEKLPAPGSDLTGEQEANLHKLRGFRGQTEQTRLTNESLVKEIDNFARILSAKEKELEACRRKTEEARRILSLLASCHRCIPANSYQDLRDRNTAGTNPSSNSELESPLDLLSLTVPFSAERERKVWRDGLLEADSLDRQISLALGYSTPTGSMLSGLPGGPETTQPRRHKTSATLPASSGYSSDKADSSHGKTHPLKNERQVPLDERQLAERAVRMMASGGGTVGTSVSDESGANTSLSGGRNRISSRSSGDSGMGPSNHTSTSGFSSLLTRTSSPPTSRRSSLRMLLHAANSGAAHGLGKKAGADSPGSVTFNFPRLKTPPRYASRAVINDTYMRRICRDSVEKYKRTASEIYRANMERMAANSPNFSNQQPESKLGADEGHSSEVPLKESATVNMAGESAQSDSFIKLRESSESTPDMGGQLGSASPLESLSSSSSSSLELIGIESTQVMDHKADAIELGPVDKGSKKGTADVANDLAEPDNAGRTNQTKKSVLTDVSSQEAVVYVDDGLADDGGLNSISAVTVEPCELKSILRKSSKQSNSSSKTAEAGSDTAPSSTPSSSSVRFHPLALLLDAALEGDLDLVKKTASEVSDVSEPNDEGITALHNAVCAGRMDIADFLVRTAGADVNAGDTDGWTPLHCAASCGNVPLARLLVEHGASLHARTFSDQETPLEKCDQGDEEAECEEYLYFQQERLGSAASGRVYALFPRGLEAAGPGSPDAHIEPDELAVWPNEPLTIIDREPLGETEWMLAEKSDGTRGLIPRSHISCYPLIRVPPASLPMPIPVERPRRFEFWYDEDEESDAEATNPECTVEVSDAPERFSSPPPVVVQVSQSNPETGGVVTPSTAVVTDIKISAVYSDDPRSAPTNEPPASNSGSPNAEAGESKAAS</sequence>
<feature type="compositionally biased region" description="Low complexity" evidence="8">
    <location>
        <begin position="632"/>
        <end position="648"/>
    </location>
</feature>
<feature type="compositionally biased region" description="Basic and acidic residues" evidence="8">
    <location>
        <begin position="549"/>
        <end position="568"/>
    </location>
</feature>
<dbReference type="SMART" id="SM00248">
    <property type="entry name" value="ANK"/>
    <property type="match status" value="2"/>
</dbReference>
<comment type="caution">
    <text evidence="9">The sequence shown here is derived from an EMBL/GenBank/DDBJ whole genome shotgun (WGS) entry which is preliminary data.</text>
</comment>
<dbReference type="PANTHER" id="PTHR24131:SF10">
    <property type="entry name" value="ANKYRIN-REPEAT, SH3-DOMAIN, AND PROLINE-RICH-REGION CONTAINING PROTEIN, ISOFORM B"/>
    <property type="match status" value="1"/>
</dbReference>
<name>A0AAV2TMV4_CALDB</name>
<evidence type="ECO:0000256" key="1">
    <source>
        <dbReference type="ARBA" id="ARBA00004123"/>
    </source>
</evidence>
<evidence type="ECO:0000313" key="9">
    <source>
        <dbReference type="EMBL" id="CAL5138085.1"/>
    </source>
</evidence>
<feature type="region of interest" description="Disordered" evidence="8">
    <location>
        <begin position="513"/>
        <end position="568"/>
    </location>
</feature>
<dbReference type="Proteomes" id="UP001497525">
    <property type="component" value="Unassembled WGS sequence"/>
</dbReference>
<feature type="compositionally biased region" description="Polar residues" evidence="8">
    <location>
        <begin position="729"/>
        <end position="739"/>
    </location>
</feature>
<dbReference type="SUPFAM" id="SSF50044">
    <property type="entry name" value="SH3-domain"/>
    <property type="match status" value="1"/>
</dbReference>
<feature type="region of interest" description="Disordered" evidence="8">
    <location>
        <begin position="201"/>
        <end position="260"/>
    </location>
</feature>
<organism evidence="9 10">
    <name type="scientific">Calicophoron daubneyi</name>
    <name type="common">Rumen fluke</name>
    <name type="synonym">Paramphistomum daubneyi</name>
    <dbReference type="NCBI Taxonomy" id="300641"/>
    <lineage>
        <taxon>Eukaryota</taxon>
        <taxon>Metazoa</taxon>
        <taxon>Spiralia</taxon>
        <taxon>Lophotrochozoa</taxon>
        <taxon>Platyhelminthes</taxon>
        <taxon>Trematoda</taxon>
        <taxon>Digenea</taxon>
        <taxon>Plagiorchiida</taxon>
        <taxon>Pronocephalata</taxon>
        <taxon>Paramphistomoidea</taxon>
        <taxon>Paramphistomidae</taxon>
        <taxon>Calicophoron</taxon>
    </lineage>
</organism>
<dbReference type="PROSITE" id="PS50297">
    <property type="entry name" value="ANK_REP_REGION"/>
    <property type="match status" value="1"/>
</dbReference>
<feature type="region of interest" description="Disordered" evidence="8">
    <location>
        <begin position="729"/>
        <end position="750"/>
    </location>
</feature>
<protein>
    <recommendedName>
        <fullName evidence="11">Apoptotic enhancer 1 protein</fullName>
    </recommendedName>
</protein>
<dbReference type="GO" id="GO:0005634">
    <property type="term" value="C:nucleus"/>
    <property type="evidence" value="ECO:0007669"/>
    <property type="project" value="UniProtKB-SubCell"/>
</dbReference>
<dbReference type="GO" id="GO:0042981">
    <property type="term" value="P:regulation of apoptotic process"/>
    <property type="evidence" value="ECO:0007669"/>
    <property type="project" value="InterPro"/>
</dbReference>
<feature type="compositionally biased region" description="Polar residues" evidence="8">
    <location>
        <begin position="116"/>
        <end position="126"/>
    </location>
</feature>
<dbReference type="AlphaFoldDB" id="A0AAV2TMV4"/>
<evidence type="ECO:0000256" key="4">
    <source>
        <dbReference type="ARBA" id="ARBA00023043"/>
    </source>
</evidence>
<evidence type="ECO:0000256" key="3">
    <source>
        <dbReference type="ARBA" id="ARBA00022737"/>
    </source>
</evidence>
<dbReference type="GO" id="GO:0006915">
    <property type="term" value="P:apoptotic process"/>
    <property type="evidence" value="ECO:0007669"/>
    <property type="project" value="UniProtKB-KW"/>
</dbReference>
<feature type="repeat" description="ANK" evidence="6">
    <location>
        <begin position="967"/>
        <end position="1000"/>
    </location>
</feature>
<dbReference type="InterPro" id="IPR036770">
    <property type="entry name" value="Ankyrin_rpt-contain_sf"/>
</dbReference>
<feature type="region of interest" description="Disordered" evidence="8">
    <location>
        <begin position="776"/>
        <end position="800"/>
    </location>
</feature>
<keyword evidence="4 6" id="KW-0040">ANK repeat</keyword>
<dbReference type="InterPro" id="IPR047163">
    <property type="entry name" value="ASPP1/2"/>
</dbReference>
<feature type="compositionally biased region" description="Low complexity" evidence="8">
    <location>
        <begin position="790"/>
        <end position="800"/>
    </location>
</feature>
<keyword evidence="3" id="KW-0677">Repeat</keyword>
<evidence type="ECO:0000256" key="5">
    <source>
        <dbReference type="ARBA" id="ARBA00023242"/>
    </source>
</evidence>
<dbReference type="PROSITE" id="PS50088">
    <property type="entry name" value="ANK_REPEAT"/>
    <property type="match status" value="2"/>
</dbReference>
<keyword evidence="7" id="KW-0175">Coiled coil</keyword>
<keyword evidence="5" id="KW-0539">Nucleus</keyword>
<feature type="region of interest" description="Disordered" evidence="8">
    <location>
        <begin position="827"/>
        <end position="860"/>
    </location>
</feature>